<organism evidence="2 3">
    <name type="scientific">Paenirhodobacter populi</name>
    <dbReference type="NCBI Taxonomy" id="2306993"/>
    <lineage>
        <taxon>Bacteria</taxon>
        <taxon>Pseudomonadati</taxon>
        <taxon>Pseudomonadota</taxon>
        <taxon>Alphaproteobacteria</taxon>
        <taxon>Rhodobacterales</taxon>
        <taxon>Rhodobacter group</taxon>
        <taxon>Paenirhodobacter</taxon>
    </lineage>
</organism>
<dbReference type="InterPro" id="IPR005569">
    <property type="entry name" value="Arc_DNA-bd_dom"/>
</dbReference>
<accession>A0A443K9T2</accession>
<comment type="caution">
    <text evidence="2">The sequence shown here is derived from an EMBL/GenBank/DDBJ whole genome shotgun (WGS) entry which is preliminary data.</text>
</comment>
<reference evidence="2 3" key="1">
    <citation type="submission" date="2019-01" db="EMBL/GenBank/DDBJ databases">
        <title>Sinorhodobacter populi sp. nov. isolated from the symptomatic bark tissue of Populus euramericana canker.</title>
        <authorList>
            <person name="Xu G."/>
        </authorList>
    </citation>
    <scope>NUCLEOTIDE SEQUENCE [LARGE SCALE GENOMIC DNA]</scope>
    <source>
        <strain evidence="2 3">D19-10-3-21</strain>
    </source>
</reference>
<dbReference type="Proteomes" id="UP000285295">
    <property type="component" value="Unassembled WGS sequence"/>
</dbReference>
<gene>
    <name evidence="2" type="ORF">D2T31_10875</name>
</gene>
<name>A0A443K9T2_9RHOB</name>
<dbReference type="Pfam" id="PF03869">
    <property type="entry name" value="Arc"/>
    <property type="match status" value="1"/>
</dbReference>
<dbReference type="Gene3D" id="1.10.1220.10">
    <property type="entry name" value="Met repressor-like"/>
    <property type="match status" value="1"/>
</dbReference>
<evidence type="ECO:0000313" key="3">
    <source>
        <dbReference type="Proteomes" id="UP000285295"/>
    </source>
</evidence>
<dbReference type="EMBL" id="SAUX01000011">
    <property type="protein sequence ID" value="RWR29476.1"/>
    <property type="molecule type" value="Genomic_DNA"/>
</dbReference>
<dbReference type="RefSeq" id="WP_128237368.1">
    <property type="nucleotide sequence ID" value="NZ_SAUX01000011.1"/>
</dbReference>
<evidence type="ECO:0000313" key="2">
    <source>
        <dbReference type="EMBL" id="RWR29476.1"/>
    </source>
</evidence>
<reference evidence="2 3" key="2">
    <citation type="submission" date="2019-01" db="EMBL/GenBank/DDBJ databases">
        <authorList>
            <person name="Li Y."/>
        </authorList>
    </citation>
    <scope>NUCLEOTIDE SEQUENCE [LARGE SCALE GENOMIC DNA]</scope>
    <source>
        <strain evidence="2 3">D19-10-3-21</strain>
    </source>
</reference>
<dbReference type="GO" id="GO:0006355">
    <property type="term" value="P:regulation of DNA-templated transcription"/>
    <property type="evidence" value="ECO:0007669"/>
    <property type="project" value="InterPro"/>
</dbReference>
<feature type="domain" description="Arc-like DNA binding" evidence="1">
    <location>
        <begin position="10"/>
        <end position="49"/>
    </location>
</feature>
<keyword evidence="2" id="KW-0238">DNA-binding</keyword>
<proteinExistence type="predicted"/>
<evidence type="ECO:0000259" key="1">
    <source>
        <dbReference type="Pfam" id="PF03869"/>
    </source>
</evidence>
<dbReference type="OrthoDB" id="6890552at2"/>
<dbReference type="AlphaFoldDB" id="A0A443K9T2"/>
<dbReference type="SUPFAM" id="SSF47598">
    <property type="entry name" value="Ribbon-helix-helix"/>
    <property type="match status" value="1"/>
</dbReference>
<protein>
    <submittedName>
        <fullName evidence="2">Arc family DNA-binding protein</fullName>
    </submittedName>
</protein>
<sequence>MSERELYPSEKQERFIVRLPDGMRGRIKVAAEANNRSMNAEIVATLEEKYPAPAPPDNDFHRLLVLRDMIDDVMSDRMIPDTKKRVHLKVASGFMRKLINRMPKEESERALAGWSIPPKLDLFDED</sequence>
<dbReference type="GO" id="GO:0003677">
    <property type="term" value="F:DNA binding"/>
    <property type="evidence" value="ECO:0007669"/>
    <property type="project" value="UniProtKB-KW"/>
</dbReference>
<dbReference type="InterPro" id="IPR013321">
    <property type="entry name" value="Arc_rbn_hlx_hlx"/>
</dbReference>
<dbReference type="InterPro" id="IPR010985">
    <property type="entry name" value="Ribbon_hlx_hlx"/>
</dbReference>